<organism evidence="2 3">
    <name type="scientific">Amblyomma americanum</name>
    <name type="common">Lone star tick</name>
    <dbReference type="NCBI Taxonomy" id="6943"/>
    <lineage>
        <taxon>Eukaryota</taxon>
        <taxon>Metazoa</taxon>
        <taxon>Ecdysozoa</taxon>
        <taxon>Arthropoda</taxon>
        <taxon>Chelicerata</taxon>
        <taxon>Arachnida</taxon>
        <taxon>Acari</taxon>
        <taxon>Parasitiformes</taxon>
        <taxon>Ixodida</taxon>
        <taxon>Ixodoidea</taxon>
        <taxon>Ixodidae</taxon>
        <taxon>Amblyomminae</taxon>
        <taxon>Amblyomma</taxon>
    </lineage>
</organism>
<protein>
    <recommendedName>
        <fullName evidence="1">TIL domain-containing protein</fullName>
    </recommendedName>
</protein>
<proteinExistence type="predicted"/>
<dbReference type="CDD" id="cd19941">
    <property type="entry name" value="TIL"/>
    <property type="match status" value="1"/>
</dbReference>
<keyword evidence="3" id="KW-1185">Reference proteome</keyword>
<gene>
    <name evidence="2" type="ORF">V5799_014071</name>
</gene>
<reference evidence="2 3" key="1">
    <citation type="journal article" date="2023" name="Arcadia Sci">
        <title>De novo assembly of a long-read Amblyomma americanum tick genome.</title>
        <authorList>
            <person name="Chou S."/>
            <person name="Poskanzer K.E."/>
            <person name="Rollins M."/>
            <person name="Thuy-Boun P.S."/>
        </authorList>
    </citation>
    <scope>NUCLEOTIDE SEQUENCE [LARGE SCALE GENOMIC DNA]</scope>
    <source>
        <strain evidence="2">F_SG_1</strain>
        <tissue evidence="2">Salivary glands</tissue>
    </source>
</reference>
<comment type="caution">
    <text evidence="2">The sequence shown here is derived from an EMBL/GenBank/DDBJ whole genome shotgun (WGS) entry which is preliminary data.</text>
</comment>
<dbReference type="InterPro" id="IPR002919">
    <property type="entry name" value="TIL_dom"/>
</dbReference>
<accession>A0AAQ4E431</accession>
<dbReference type="AlphaFoldDB" id="A0AAQ4E431"/>
<evidence type="ECO:0000259" key="1">
    <source>
        <dbReference type="Pfam" id="PF01826"/>
    </source>
</evidence>
<feature type="domain" description="TIL" evidence="1">
    <location>
        <begin position="36"/>
        <end position="92"/>
    </location>
</feature>
<dbReference type="Pfam" id="PF01826">
    <property type="entry name" value="TIL"/>
    <property type="match status" value="1"/>
</dbReference>
<dbReference type="Gene3D" id="2.10.25.10">
    <property type="entry name" value="Laminin"/>
    <property type="match status" value="1"/>
</dbReference>
<evidence type="ECO:0000313" key="3">
    <source>
        <dbReference type="Proteomes" id="UP001321473"/>
    </source>
</evidence>
<dbReference type="Proteomes" id="UP001321473">
    <property type="component" value="Unassembled WGS sequence"/>
</dbReference>
<dbReference type="InterPro" id="IPR036084">
    <property type="entry name" value="Ser_inhib-like_sf"/>
</dbReference>
<name>A0AAQ4E431_AMBAM</name>
<evidence type="ECO:0000313" key="2">
    <source>
        <dbReference type="EMBL" id="KAK8769464.1"/>
    </source>
</evidence>
<sequence>MKMHATTTAFELCFAACLLCGLTIARFLRPRREHPCPPGQTYLDCASPDCREFTCRRMTLPENCTIECLSGCFCLHNRFRNKHGHCVTFEECAAENHKIPRKHTFEG</sequence>
<dbReference type="SUPFAM" id="SSF57567">
    <property type="entry name" value="Serine protease inhibitors"/>
    <property type="match status" value="1"/>
</dbReference>
<dbReference type="EMBL" id="JARKHS020022565">
    <property type="protein sequence ID" value="KAK8769464.1"/>
    <property type="molecule type" value="Genomic_DNA"/>
</dbReference>